<organism evidence="1 2">
    <name type="scientific">Hymenobacter roseosalivarius DSM 11622</name>
    <dbReference type="NCBI Taxonomy" id="645990"/>
    <lineage>
        <taxon>Bacteria</taxon>
        <taxon>Pseudomonadati</taxon>
        <taxon>Bacteroidota</taxon>
        <taxon>Cytophagia</taxon>
        <taxon>Cytophagales</taxon>
        <taxon>Hymenobacteraceae</taxon>
        <taxon>Hymenobacter</taxon>
    </lineage>
</organism>
<protein>
    <submittedName>
        <fullName evidence="1">Uncharacterized protein</fullName>
    </submittedName>
</protein>
<dbReference type="OrthoDB" id="875294at2"/>
<evidence type="ECO:0000313" key="2">
    <source>
        <dbReference type="Proteomes" id="UP000192266"/>
    </source>
</evidence>
<dbReference type="AlphaFoldDB" id="A0A1W1UEC9"/>
<sequence length="345" mass="38114">MENTHPADYQFEVLRQHGDGHPAALFATMAEAAAYCRAELNGYINRTDDRAENVPVAAGQQVRFRGPQGLRWVKGLAQPVPAGTAPARFNPGQAVRLFGVEQPLTVKARDFAQGTWHYQFQGLSGEVAEALLFGPDDKPTPPEPTAAAVAEPLLFSLHSSQILAGDEQEQPFWQPLPPRLFVQVQAGQPDQTRIMALCGTTGKRFLTHAYEHGPFQLASGQRLATVKALGEYFARQHQAMLPAEGAAMLLGVDGSTQEVWPVKGKTFRLAQLYAALDCDYIDVHHPQHGAYQDWILVFDDEGKFKERPINPLATALWYETYPLDQYAPVDVVAGPVLLMRSVMMR</sequence>
<evidence type="ECO:0000313" key="1">
    <source>
        <dbReference type="EMBL" id="SMB79399.1"/>
    </source>
</evidence>
<accession>A0A1W1UEC9</accession>
<dbReference type="EMBL" id="FWWW01000007">
    <property type="protein sequence ID" value="SMB79399.1"/>
    <property type="molecule type" value="Genomic_DNA"/>
</dbReference>
<gene>
    <name evidence="1" type="ORF">SAMN00120144_3125</name>
</gene>
<keyword evidence="2" id="KW-1185">Reference proteome</keyword>
<reference evidence="1 2" key="1">
    <citation type="submission" date="2017-04" db="EMBL/GenBank/DDBJ databases">
        <authorList>
            <person name="Afonso C.L."/>
            <person name="Miller P.J."/>
            <person name="Scott M.A."/>
            <person name="Spackman E."/>
            <person name="Goraichik I."/>
            <person name="Dimitrov K.M."/>
            <person name="Suarez D.L."/>
            <person name="Swayne D.E."/>
        </authorList>
    </citation>
    <scope>NUCLEOTIDE SEQUENCE [LARGE SCALE GENOMIC DNA]</scope>
    <source>
        <strain evidence="1 2">DSM 11622</strain>
    </source>
</reference>
<dbReference type="STRING" id="645990.SAMN00120144_3125"/>
<dbReference type="Proteomes" id="UP000192266">
    <property type="component" value="Unassembled WGS sequence"/>
</dbReference>
<dbReference type="RefSeq" id="WP_084443018.1">
    <property type="nucleotide sequence ID" value="NZ_FWWW01000007.1"/>
</dbReference>
<name>A0A1W1UEC9_9BACT</name>
<proteinExistence type="predicted"/>